<protein>
    <submittedName>
        <fullName evidence="1">Uncharacterized protein</fullName>
    </submittedName>
</protein>
<sequence length="57" mass="6665">MLMAIKNKTLIISKVYSFTVLNETKNYCIYIKPFVIIVQNELKAKLDERAEKSLTQK</sequence>
<reference evidence="1 2" key="1">
    <citation type="submission" date="2018-06" db="EMBL/GenBank/DDBJ databases">
        <authorList>
            <consortium name="Pathogen Informatics"/>
            <person name="Doyle S."/>
        </authorList>
    </citation>
    <scope>NUCLEOTIDE SEQUENCE [LARGE SCALE GENOMIC DNA]</scope>
    <source>
        <strain evidence="1 2">NCTC11179</strain>
    </source>
</reference>
<dbReference type="EMBL" id="UGQL01000001">
    <property type="protein sequence ID" value="STZ27465.1"/>
    <property type="molecule type" value="Genomic_DNA"/>
</dbReference>
<keyword evidence="2" id="KW-1185">Reference proteome</keyword>
<organism evidence="1 2">
    <name type="scientific">Myroides odoratus</name>
    <name type="common">Flavobacterium odoratum</name>
    <dbReference type="NCBI Taxonomy" id="256"/>
    <lineage>
        <taxon>Bacteria</taxon>
        <taxon>Pseudomonadati</taxon>
        <taxon>Bacteroidota</taxon>
        <taxon>Flavobacteriia</taxon>
        <taxon>Flavobacteriales</taxon>
        <taxon>Flavobacteriaceae</taxon>
        <taxon>Myroides</taxon>
    </lineage>
</organism>
<gene>
    <name evidence="1" type="ORF">NCTC11179_01000</name>
</gene>
<name>A0A378RKF8_MYROD</name>
<dbReference type="Proteomes" id="UP000255024">
    <property type="component" value="Unassembled WGS sequence"/>
</dbReference>
<evidence type="ECO:0000313" key="1">
    <source>
        <dbReference type="EMBL" id="STZ27465.1"/>
    </source>
</evidence>
<dbReference type="AlphaFoldDB" id="A0A378RKF8"/>
<accession>A0A378RKF8</accession>
<proteinExistence type="predicted"/>
<evidence type="ECO:0000313" key="2">
    <source>
        <dbReference type="Proteomes" id="UP000255024"/>
    </source>
</evidence>